<reference evidence="2" key="1">
    <citation type="submission" date="2018-05" db="EMBL/GenBank/DDBJ databases">
        <authorList>
            <person name="Lanie J.A."/>
            <person name="Ng W.-L."/>
            <person name="Kazmierczak K.M."/>
            <person name="Andrzejewski T.M."/>
            <person name="Davidsen T.M."/>
            <person name="Wayne K.J."/>
            <person name="Tettelin H."/>
            <person name="Glass J.I."/>
            <person name="Rusch D."/>
            <person name="Podicherti R."/>
            <person name="Tsui H.-C.T."/>
            <person name="Winkler M.E."/>
        </authorList>
    </citation>
    <scope>NUCLEOTIDE SEQUENCE</scope>
</reference>
<accession>A0A383CCH2</accession>
<name>A0A383CCH2_9ZZZZ</name>
<sequence>MKQTNSKLLFILFSLFMIPASFAMFARTEIPMGAIWDAISLALVYFIALLFYKITFSNTKKTTKKFYIYKMIWLQEMFIISGMSGTILGVALIFYYMEHPPPGSDPTVSLISNMAIALITILYGIIGAFTIYLIQKFYELKGDRIDNLKFEKPKEGFHFFSLFYYIVVTFIFIGSYFIGAHGISKTSMLEIEIII</sequence>
<evidence type="ECO:0008006" key="3">
    <source>
        <dbReference type="Google" id="ProtNLM"/>
    </source>
</evidence>
<dbReference type="EMBL" id="UINC01207316">
    <property type="protein sequence ID" value="SVE29345.1"/>
    <property type="molecule type" value="Genomic_DNA"/>
</dbReference>
<dbReference type="AlphaFoldDB" id="A0A383CCH2"/>
<feature type="non-terminal residue" evidence="2">
    <location>
        <position position="1"/>
    </location>
</feature>
<feature type="transmembrane region" description="Helical" evidence="1">
    <location>
        <begin position="33"/>
        <end position="52"/>
    </location>
</feature>
<keyword evidence="1" id="KW-0472">Membrane</keyword>
<proteinExistence type="predicted"/>
<keyword evidence="1" id="KW-1133">Transmembrane helix</keyword>
<gene>
    <name evidence="2" type="ORF">METZ01_LOCUS482199</name>
</gene>
<feature type="transmembrane region" description="Helical" evidence="1">
    <location>
        <begin position="115"/>
        <end position="135"/>
    </location>
</feature>
<feature type="transmembrane region" description="Helical" evidence="1">
    <location>
        <begin position="156"/>
        <end position="178"/>
    </location>
</feature>
<evidence type="ECO:0000256" key="1">
    <source>
        <dbReference type="SAM" id="Phobius"/>
    </source>
</evidence>
<feature type="non-terminal residue" evidence="2">
    <location>
        <position position="195"/>
    </location>
</feature>
<feature type="transmembrane region" description="Helical" evidence="1">
    <location>
        <begin position="73"/>
        <end position="95"/>
    </location>
</feature>
<keyword evidence="1" id="KW-0812">Transmembrane</keyword>
<organism evidence="2">
    <name type="scientific">marine metagenome</name>
    <dbReference type="NCBI Taxonomy" id="408172"/>
    <lineage>
        <taxon>unclassified sequences</taxon>
        <taxon>metagenomes</taxon>
        <taxon>ecological metagenomes</taxon>
    </lineage>
</organism>
<evidence type="ECO:0000313" key="2">
    <source>
        <dbReference type="EMBL" id="SVE29345.1"/>
    </source>
</evidence>
<protein>
    <recommendedName>
        <fullName evidence="3">MotA/TolQ/ExbB proton channel domain-containing protein</fullName>
    </recommendedName>
</protein>